<evidence type="ECO:0000259" key="2">
    <source>
        <dbReference type="Pfam" id="PF01609"/>
    </source>
</evidence>
<dbReference type="InterPro" id="IPR002559">
    <property type="entry name" value="Transposase_11"/>
</dbReference>
<sequence>MHRGLSRITRLRASPPITPWGGWTAKIHALIDGTCAPLALLLTAGQVGDNPQLAPLLEIYPDRHGGAMWLLADKAYSHPSTRNLLRLKRIAHTIPERSDQVARRKEKGFRGGRPPAFDPALYRHRNTVEWVSIDSSTGAV</sequence>
<gene>
    <name evidence="3" type="ORF">CBI38_33105</name>
</gene>
<dbReference type="Proteomes" id="UP000245711">
    <property type="component" value="Plasmid pRB98"/>
</dbReference>
<proteinExistence type="predicted"/>
<keyword evidence="3" id="KW-0614">Plasmid</keyword>
<dbReference type="AlphaFoldDB" id="A0A2S2C5Y8"/>
<organism evidence="3 4">
    <name type="scientific">Rhodococcus oxybenzonivorans</name>
    <dbReference type="NCBI Taxonomy" id="1990687"/>
    <lineage>
        <taxon>Bacteria</taxon>
        <taxon>Bacillati</taxon>
        <taxon>Actinomycetota</taxon>
        <taxon>Actinomycetes</taxon>
        <taxon>Mycobacteriales</taxon>
        <taxon>Nocardiaceae</taxon>
        <taxon>Rhodococcus</taxon>
    </lineage>
</organism>
<dbReference type="GO" id="GO:0003677">
    <property type="term" value="F:DNA binding"/>
    <property type="evidence" value="ECO:0007669"/>
    <property type="project" value="InterPro"/>
</dbReference>
<feature type="domain" description="Transposase IS4-like" evidence="2">
    <location>
        <begin position="25"/>
        <end position="129"/>
    </location>
</feature>
<dbReference type="GO" id="GO:0006313">
    <property type="term" value="P:DNA transposition"/>
    <property type="evidence" value="ECO:0007669"/>
    <property type="project" value="InterPro"/>
</dbReference>
<dbReference type="Pfam" id="PF01609">
    <property type="entry name" value="DDE_Tnp_1"/>
    <property type="match status" value="1"/>
</dbReference>
<dbReference type="KEGG" id="roz:CBI38_33105"/>
<dbReference type="EMBL" id="CP021355">
    <property type="protein sequence ID" value="AWK76296.1"/>
    <property type="molecule type" value="Genomic_DNA"/>
</dbReference>
<accession>A0A2S2C5Y8</accession>
<evidence type="ECO:0000313" key="4">
    <source>
        <dbReference type="Proteomes" id="UP000245711"/>
    </source>
</evidence>
<evidence type="ECO:0000256" key="1">
    <source>
        <dbReference type="SAM" id="MobiDB-lite"/>
    </source>
</evidence>
<feature type="region of interest" description="Disordered" evidence="1">
    <location>
        <begin position="97"/>
        <end position="116"/>
    </location>
</feature>
<dbReference type="GO" id="GO:0004803">
    <property type="term" value="F:transposase activity"/>
    <property type="evidence" value="ECO:0007669"/>
    <property type="project" value="InterPro"/>
</dbReference>
<reference evidence="3 4" key="1">
    <citation type="submission" date="2017-05" db="EMBL/GenBank/DDBJ databases">
        <title>Isolation of Rhodococcus sp. S2-17 biodegrading of BP-3.</title>
        <authorList>
            <person name="Lee Y."/>
            <person name="Kim K.H."/>
            <person name="Chun B.H."/>
            <person name="Jung H.S."/>
            <person name="Jeon C.O."/>
        </authorList>
    </citation>
    <scope>NUCLEOTIDE SEQUENCE [LARGE SCALE GENOMIC DNA]</scope>
    <source>
        <strain evidence="3 4">S2-17</strain>
        <plasmid evidence="4">prb98</plasmid>
    </source>
</reference>
<evidence type="ECO:0000313" key="3">
    <source>
        <dbReference type="EMBL" id="AWK76296.1"/>
    </source>
</evidence>
<geneLocation type="plasmid" evidence="4">
    <name>prb98</name>
</geneLocation>
<keyword evidence="4" id="KW-1185">Reference proteome</keyword>
<name>A0A2S2C5Y8_9NOCA</name>
<protein>
    <recommendedName>
        <fullName evidence="2">Transposase IS4-like domain-containing protein</fullName>
    </recommendedName>
</protein>
<dbReference type="OrthoDB" id="4546548at2"/>